<dbReference type="Proteomes" id="UP001212326">
    <property type="component" value="Chromosome"/>
</dbReference>
<sequence>MRIRFGRRAAMAVTAAALSVGAIVTTAGTASAADAVQLTTSHWVGIYADANTNSKIGWPDLAPGDWIYANCWKVGQSIGSYGDTWYQVSYVDYEDGYGWRYVGTGYTFAGYVDNNAHTVNRDPNIPQC</sequence>
<keyword evidence="3" id="KW-1185">Reference proteome</keyword>
<evidence type="ECO:0000256" key="1">
    <source>
        <dbReference type="SAM" id="SignalP"/>
    </source>
</evidence>
<feature type="signal peptide" evidence="1">
    <location>
        <begin position="1"/>
        <end position="32"/>
    </location>
</feature>
<proteinExistence type="predicted"/>
<reference evidence="2 3" key="1">
    <citation type="submission" date="2022-12" db="EMBL/GenBank/DDBJ databases">
        <authorList>
            <person name="Mo P."/>
        </authorList>
    </citation>
    <scope>NUCLEOTIDE SEQUENCE [LARGE SCALE GENOMIC DNA]</scope>
    <source>
        <strain evidence="2 3">HUAS 2-6</strain>
    </source>
</reference>
<dbReference type="PROSITE" id="PS51318">
    <property type="entry name" value="TAT"/>
    <property type="match status" value="1"/>
</dbReference>
<evidence type="ECO:0000313" key="3">
    <source>
        <dbReference type="Proteomes" id="UP001212326"/>
    </source>
</evidence>
<dbReference type="EMBL" id="CP115300">
    <property type="protein sequence ID" value="WBO65421.1"/>
    <property type="molecule type" value="Genomic_DNA"/>
</dbReference>
<evidence type="ECO:0008006" key="4">
    <source>
        <dbReference type="Google" id="ProtNLM"/>
    </source>
</evidence>
<evidence type="ECO:0000313" key="2">
    <source>
        <dbReference type="EMBL" id="WBO65421.1"/>
    </source>
</evidence>
<feature type="chain" id="PRO_5046172877" description="SH3 domain-containing protein" evidence="1">
    <location>
        <begin position="33"/>
        <end position="128"/>
    </location>
</feature>
<dbReference type="RefSeq" id="WP_270082994.1">
    <property type="nucleotide sequence ID" value="NZ_CP115300.1"/>
</dbReference>
<organism evidence="2 3">
    <name type="scientific">Streptomyces camelliae</name>
    <dbReference type="NCBI Taxonomy" id="3004093"/>
    <lineage>
        <taxon>Bacteria</taxon>
        <taxon>Bacillati</taxon>
        <taxon>Actinomycetota</taxon>
        <taxon>Actinomycetes</taxon>
        <taxon>Kitasatosporales</taxon>
        <taxon>Streptomycetaceae</taxon>
        <taxon>Streptomyces</taxon>
    </lineage>
</organism>
<accession>A0ABY7P4H0</accession>
<protein>
    <recommendedName>
        <fullName evidence="4">SH3 domain-containing protein</fullName>
    </recommendedName>
</protein>
<dbReference type="InterPro" id="IPR006311">
    <property type="entry name" value="TAT_signal"/>
</dbReference>
<name>A0ABY7P4H0_9ACTN</name>
<keyword evidence="1" id="KW-0732">Signal</keyword>
<gene>
    <name evidence="2" type="ORF">O1G22_22640</name>
</gene>